<evidence type="ECO:0000256" key="1">
    <source>
        <dbReference type="SAM" id="Phobius"/>
    </source>
</evidence>
<feature type="transmembrane region" description="Helical" evidence="1">
    <location>
        <begin position="9"/>
        <end position="31"/>
    </location>
</feature>
<feature type="transmembrane region" description="Helical" evidence="1">
    <location>
        <begin position="51"/>
        <end position="75"/>
    </location>
</feature>
<sequence>MVSHEGFRLLGYVVGLLGFFACICAAFWTGFEMNEVSVVKDLTEEERLTIVNLKIALVSVLVSIIFFISLLVGIFLKNVILVKIHKVYLLINIVLSMLTLAASFHGLVKGAPSAWLSILSISVGIGLLYLYLWIVNGVIEAIQHEREQKLEMVVEVNADEKEALSNSA</sequence>
<evidence type="ECO:0000313" key="2">
    <source>
        <dbReference type="EMBL" id="CAG6498495.1"/>
    </source>
</evidence>
<keyword evidence="1" id="KW-0812">Transmembrane</keyword>
<dbReference type="EMBL" id="HBUE01155203">
    <property type="protein sequence ID" value="CAG6507344.1"/>
    <property type="molecule type" value="Transcribed_RNA"/>
</dbReference>
<keyword evidence="1" id="KW-1133">Transmembrane helix</keyword>
<feature type="transmembrane region" description="Helical" evidence="1">
    <location>
        <begin position="87"/>
        <end position="108"/>
    </location>
</feature>
<feature type="transmembrane region" description="Helical" evidence="1">
    <location>
        <begin position="114"/>
        <end position="139"/>
    </location>
</feature>
<dbReference type="EMBL" id="HBUE01135890">
    <property type="protein sequence ID" value="CAG6498495.1"/>
    <property type="molecule type" value="Transcribed_RNA"/>
</dbReference>
<name>A0A8D8G8M0_CULPI</name>
<reference evidence="2" key="1">
    <citation type="submission" date="2021-05" db="EMBL/GenBank/DDBJ databases">
        <authorList>
            <person name="Alioto T."/>
            <person name="Alioto T."/>
            <person name="Gomez Garrido J."/>
        </authorList>
    </citation>
    <scope>NUCLEOTIDE SEQUENCE</scope>
</reference>
<dbReference type="AlphaFoldDB" id="A0A8D8G8M0"/>
<organism evidence="2">
    <name type="scientific">Culex pipiens</name>
    <name type="common">House mosquito</name>
    <dbReference type="NCBI Taxonomy" id="7175"/>
    <lineage>
        <taxon>Eukaryota</taxon>
        <taxon>Metazoa</taxon>
        <taxon>Ecdysozoa</taxon>
        <taxon>Arthropoda</taxon>
        <taxon>Hexapoda</taxon>
        <taxon>Insecta</taxon>
        <taxon>Pterygota</taxon>
        <taxon>Neoptera</taxon>
        <taxon>Endopterygota</taxon>
        <taxon>Diptera</taxon>
        <taxon>Nematocera</taxon>
        <taxon>Culicoidea</taxon>
        <taxon>Culicidae</taxon>
        <taxon>Culicinae</taxon>
        <taxon>Culicini</taxon>
        <taxon>Culex</taxon>
        <taxon>Culex</taxon>
    </lineage>
</organism>
<accession>A0A8D8G8M0</accession>
<keyword evidence="1" id="KW-0472">Membrane</keyword>
<proteinExistence type="predicted"/>
<protein>
    <submittedName>
        <fullName evidence="2">(northern house mosquito) hypothetical protein</fullName>
    </submittedName>
</protein>
<dbReference type="EMBL" id="HBUE01260272">
    <property type="protein sequence ID" value="CAG6558682.1"/>
    <property type="molecule type" value="Transcribed_RNA"/>
</dbReference>